<dbReference type="PATRIC" id="fig|1246995.3.peg.7615"/>
<dbReference type="PROSITE" id="PS00099">
    <property type="entry name" value="THIOLASE_3"/>
    <property type="match status" value="1"/>
</dbReference>
<evidence type="ECO:0000313" key="2">
    <source>
        <dbReference type="EMBL" id="AGZ45784.1"/>
    </source>
</evidence>
<dbReference type="PANTHER" id="PTHR47751:SF1">
    <property type="entry name" value="SUPERFAMILY HYDROLASE, PUTATIVE (AFU_ORTHOLOGUE AFUA_2G16580)-RELATED"/>
    <property type="match status" value="1"/>
</dbReference>
<dbReference type="InterPro" id="IPR051411">
    <property type="entry name" value="Polyketide_trans_af380"/>
</dbReference>
<dbReference type="Gene3D" id="1.10.10.800">
    <property type="match status" value="1"/>
</dbReference>
<sequence>MDTIRTEEVTFASDGLELAGTLRVPDAADGSAVVLTGPFTGVQEQVTGLYADRLARQGLITLAFDHRGFGRSAGRRGHEDTQGKLADLRSAVGLLQERPEVAADRIGVVGICLGGGYAVSAAATDPRLRAVAGIAGAYNSPAWFAADPSGYRAALRGFLDSYDDFLPAVAPDHGEAAMGGDEPWDYYGTSRSAAKSWENRVTRGSLHSLMTFDALGRAALLAETPLLIVHGRQDDYCSPELAARMHAETPGDKEIVWLDAQKHIDLYDAEPYVTQAVEATTVFLRRTLRAGAATAVPAAG</sequence>
<dbReference type="InterPro" id="IPR020610">
    <property type="entry name" value="Thiolase_AS"/>
</dbReference>
<keyword evidence="3" id="KW-1185">Reference proteome</keyword>
<accession>U5W9F7</accession>
<dbReference type="GO" id="GO:0016747">
    <property type="term" value="F:acyltransferase activity, transferring groups other than amino-acyl groups"/>
    <property type="evidence" value="ECO:0007669"/>
    <property type="project" value="InterPro"/>
</dbReference>
<dbReference type="AlphaFoldDB" id="U5W9F7"/>
<dbReference type="SUPFAM" id="SSF53474">
    <property type="entry name" value="alpha/beta-Hydrolases"/>
    <property type="match status" value="1"/>
</dbReference>
<dbReference type="OrthoDB" id="9805123at2"/>
<organism evidence="2 3">
    <name type="scientific">Actinoplanes friuliensis DSM 7358</name>
    <dbReference type="NCBI Taxonomy" id="1246995"/>
    <lineage>
        <taxon>Bacteria</taxon>
        <taxon>Bacillati</taxon>
        <taxon>Actinomycetota</taxon>
        <taxon>Actinomycetes</taxon>
        <taxon>Micromonosporales</taxon>
        <taxon>Micromonosporaceae</taxon>
        <taxon>Actinoplanes</taxon>
    </lineage>
</organism>
<gene>
    <name evidence="2" type="ORF">AFR_37650</name>
</gene>
<reference evidence="2 3" key="1">
    <citation type="journal article" date="2014" name="J. Biotechnol.">
        <title>Complete genome sequence of the actinobacterium Actinoplanes friuliensis HAG 010964, producer of the lipopeptide antibiotic friulimycin.</title>
        <authorList>
            <person name="Ruckert C."/>
            <person name="Szczepanowski R."/>
            <person name="Albersmeier A."/>
            <person name="Goesmann A."/>
            <person name="Fischer N."/>
            <person name="Steinkamper A."/>
            <person name="Puhler A."/>
            <person name="Biener R."/>
            <person name="Schwartz D."/>
            <person name="Kalinowski J."/>
        </authorList>
    </citation>
    <scope>NUCLEOTIDE SEQUENCE [LARGE SCALE GENOMIC DNA]</scope>
    <source>
        <strain evidence="2 3">DSM 7358</strain>
    </source>
</reference>
<dbReference type="HOGENOM" id="CLU_048587_4_0_11"/>
<evidence type="ECO:0000313" key="3">
    <source>
        <dbReference type="Proteomes" id="UP000017746"/>
    </source>
</evidence>
<dbReference type="RefSeq" id="WP_023562119.1">
    <property type="nucleotide sequence ID" value="NC_022657.1"/>
</dbReference>
<dbReference type="Pfam" id="PF12146">
    <property type="entry name" value="Hydrolase_4"/>
    <property type="match status" value="1"/>
</dbReference>
<dbReference type="PANTHER" id="PTHR47751">
    <property type="entry name" value="SUPERFAMILY HYDROLASE, PUTATIVE (AFU_ORTHOLOGUE AFUA_2G16580)-RELATED"/>
    <property type="match status" value="1"/>
</dbReference>
<dbReference type="Proteomes" id="UP000017746">
    <property type="component" value="Chromosome"/>
</dbReference>
<proteinExistence type="predicted"/>
<dbReference type="InterPro" id="IPR029058">
    <property type="entry name" value="AB_hydrolase_fold"/>
</dbReference>
<dbReference type="eggNOG" id="COG1073">
    <property type="taxonomic scope" value="Bacteria"/>
</dbReference>
<dbReference type="STRING" id="1246995.AFR_37650"/>
<name>U5W9F7_9ACTN</name>
<feature type="domain" description="Serine aminopeptidase S33" evidence="1">
    <location>
        <begin position="51"/>
        <end position="263"/>
    </location>
</feature>
<dbReference type="Gene3D" id="3.40.50.1820">
    <property type="entry name" value="alpha/beta hydrolase"/>
    <property type="match status" value="1"/>
</dbReference>
<dbReference type="EMBL" id="CP006272">
    <property type="protein sequence ID" value="AGZ45784.1"/>
    <property type="molecule type" value="Genomic_DNA"/>
</dbReference>
<dbReference type="KEGG" id="afs:AFR_37650"/>
<dbReference type="InterPro" id="IPR022742">
    <property type="entry name" value="Hydrolase_4"/>
</dbReference>
<evidence type="ECO:0000259" key="1">
    <source>
        <dbReference type="Pfam" id="PF12146"/>
    </source>
</evidence>
<protein>
    <recommendedName>
        <fullName evidence="1">Serine aminopeptidase S33 domain-containing protein</fullName>
    </recommendedName>
</protein>